<evidence type="ECO:0000313" key="4">
    <source>
        <dbReference type="Proteomes" id="UP000244911"/>
    </source>
</evidence>
<evidence type="ECO:0000313" key="3">
    <source>
        <dbReference type="EMBL" id="SPF76125.1"/>
    </source>
</evidence>
<dbReference type="SUPFAM" id="SSF51735">
    <property type="entry name" value="NAD(P)-binding Rossmann-fold domains"/>
    <property type="match status" value="1"/>
</dbReference>
<dbReference type="InterPro" id="IPR002347">
    <property type="entry name" value="SDR_fam"/>
</dbReference>
<evidence type="ECO:0000256" key="1">
    <source>
        <dbReference type="ARBA" id="ARBA00006484"/>
    </source>
</evidence>
<proteinExistence type="inferred from homology"/>
<protein>
    <submittedName>
        <fullName evidence="3">Levodione reductase</fullName>
        <ecNumber evidence="3">1.1.1.-</ecNumber>
    </submittedName>
</protein>
<dbReference type="PANTHER" id="PTHR42760">
    <property type="entry name" value="SHORT-CHAIN DEHYDROGENASES/REDUCTASES FAMILY MEMBER"/>
    <property type="match status" value="1"/>
</dbReference>
<dbReference type="EC" id="1.1.1.-" evidence="3"/>
<dbReference type="InterPro" id="IPR036291">
    <property type="entry name" value="NAD(P)-bd_dom_sf"/>
</dbReference>
<organism evidence="3 4">
    <name type="scientific">Aliiroseovarius pelagivivens</name>
    <dbReference type="NCBI Taxonomy" id="1639690"/>
    <lineage>
        <taxon>Bacteria</taxon>
        <taxon>Pseudomonadati</taxon>
        <taxon>Pseudomonadota</taxon>
        <taxon>Alphaproteobacteria</taxon>
        <taxon>Rhodobacterales</taxon>
        <taxon>Paracoccaceae</taxon>
        <taxon>Aliiroseovarius</taxon>
    </lineage>
</organism>
<dbReference type="PROSITE" id="PS00061">
    <property type="entry name" value="ADH_SHORT"/>
    <property type="match status" value="1"/>
</dbReference>
<dbReference type="GO" id="GO:0016616">
    <property type="term" value="F:oxidoreductase activity, acting on the CH-OH group of donors, NAD or NADP as acceptor"/>
    <property type="evidence" value="ECO:0007669"/>
    <property type="project" value="TreeGrafter"/>
</dbReference>
<dbReference type="EMBL" id="OMOI01000001">
    <property type="protein sequence ID" value="SPF76125.1"/>
    <property type="molecule type" value="Genomic_DNA"/>
</dbReference>
<gene>
    <name evidence="3" type="primary">lvr</name>
    <name evidence="3" type="ORF">ALP8811_01125</name>
</gene>
<dbReference type="PRINTS" id="PR00081">
    <property type="entry name" value="GDHRDH"/>
</dbReference>
<keyword evidence="4" id="KW-1185">Reference proteome</keyword>
<dbReference type="RefSeq" id="WP_108856160.1">
    <property type="nucleotide sequence ID" value="NZ_OMOI01000001.1"/>
</dbReference>
<accession>A0A2R8AJA7</accession>
<dbReference type="OrthoDB" id="9804774at2"/>
<dbReference type="PROSITE" id="PS51257">
    <property type="entry name" value="PROKAR_LIPOPROTEIN"/>
    <property type="match status" value="1"/>
</dbReference>
<dbReference type="FunFam" id="3.40.50.720:FF:000084">
    <property type="entry name" value="Short-chain dehydrogenase reductase"/>
    <property type="match status" value="1"/>
</dbReference>
<dbReference type="Gene3D" id="3.40.50.720">
    <property type="entry name" value="NAD(P)-binding Rossmann-like Domain"/>
    <property type="match status" value="1"/>
</dbReference>
<dbReference type="Pfam" id="PF13561">
    <property type="entry name" value="adh_short_C2"/>
    <property type="match status" value="1"/>
</dbReference>
<evidence type="ECO:0000256" key="2">
    <source>
        <dbReference type="ARBA" id="ARBA00023002"/>
    </source>
</evidence>
<dbReference type="InterPro" id="IPR020904">
    <property type="entry name" value="Sc_DH/Rdtase_CS"/>
</dbReference>
<sequence length="258" mass="26854">MNGLEGKRVLITAGGSGIGACFARRFHAAGAKVAICDMDAEALVETAGALPGVISVAANVTQPDEMQVLFDQLDSHWGGVDMLCANAGTGGPAGAIEDLSLEDWRACLSANLDGAFLACGWAARHMKEQGNGSMLLTSSTAGLWGYPMRSPYATAKWGVIGLMKTLASELGPYGIRVNALCPGAVEGPRMERVITREAEAHGLDPEELRKRYVTGVAMKTWVTADDLADTALFLASDASSKVSGQALAVDGHTESLVG</sequence>
<dbReference type="CDD" id="cd05233">
    <property type="entry name" value="SDR_c"/>
    <property type="match status" value="1"/>
</dbReference>
<dbReference type="AlphaFoldDB" id="A0A2R8AJA7"/>
<name>A0A2R8AJA7_9RHOB</name>
<comment type="similarity">
    <text evidence="1">Belongs to the short-chain dehydrogenases/reductases (SDR) family.</text>
</comment>
<dbReference type="Proteomes" id="UP000244911">
    <property type="component" value="Unassembled WGS sequence"/>
</dbReference>
<reference evidence="3 4" key="1">
    <citation type="submission" date="2018-03" db="EMBL/GenBank/DDBJ databases">
        <authorList>
            <person name="Keele B.F."/>
        </authorList>
    </citation>
    <scope>NUCLEOTIDE SEQUENCE [LARGE SCALE GENOMIC DNA]</scope>
    <source>
        <strain evidence="3 4">CECT 8811</strain>
    </source>
</reference>
<dbReference type="PANTHER" id="PTHR42760:SF133">
    <property type="entry name" value="3-OXOACYL-[ACYL-CARRIER-PROTEIN] REDUCTASE"/>
    <property type="match status" value="1"/>
</dbReference>
<keyword evidence="2 3" id="KW-0560">Oxidoreductase</keyword>